<keyword evidence="4 5" id="KW-0472">Membrane</keyword>
<protein>
    <submittedName>
        <fullName evidence="6">Putative membrane protein YqjB</fullName>
    </submittedName>
</protein>
<feature type="transmembrane region" description="Helical" evidence="5">
    <location>
        <begin position="26"/>
        <end position="46"/>
    </location>
</feature>
<evidence type="ECO:0000256" key="1">
    <source>
        <dbReference type="ARBA" id="ARBA00004141"/>
    </source>
</evidence>
<keyword evidence="2 5" id="KW-0812">Transmembrane</keyword>
<name>A0A0D6DY84_9LACT</name>
<evidence type="ECO:0000256" key="3">
    <source>
        <dbReference type="ARBA" id="ARBA00022989"/>
    </source>
</evidence>
<reference evidence="7" key="1">
    <citation type="submission" date="2015-01" db="EMBL/GenBank/DDBJ databases">
        <authorList>
            <person name="Andreevskaya M."/>
        </authorList>
    </citation>
    <scope>NUCLEOTIDE SEQUENCE [LARGE SCALE GENOMIC DNA]</scope>
    <source>
        <strain evidence="7">MKFS47</strain>
    </source>
</reference>
<dbReference type="PANTHER" id="PTHR37306:SF1">
    <property type="entry name" value="COLICIN V PRODUCTION PROTEIN"/>
    <property type="match status" value="1"/>
</dbReference>
<evidence type="ECO:0000313" key="7">
    <source>
        <dbReference type="Proteomes" id="UP000033166"/>
    </source>
</evidence>
<dbReference type="STRING" id="1364.LP2241_30527"/>
<feature type="transmembrane region" description="Helical" evidence="5">
    <location>
        <begin position="113"/>
        <end position="143"/>
    </location>
</feature>
<dbReference type="GO" id="GO:0009403">
    <property type="term" value="P:toxin biosynthetic process"/>
    <property type="evidence" value="ECO:0007669"/>
    <property type="project" value="InterPro"/>
</dbReference>
<dbReference type="HOGENOM" id="CLU_092720_3_0_9"/>
<dbReference type="InterPro" id="IPR003825">
    <property type="entry name" value="Colicin-V_CvpA"/>
</dbReference>
<proteinExistence type="predicted"/>
<dbReference type="GO" id="GO:0016020">
    <property type="term" value="C:membrane"/>
    <property type="evidence" value="ECO:0007669"/>
    <property type="project" value="UniProtKB-SubCell"/>
</dbReference>
<dbReference type="KEGG" id="lpk:LACPI_1505"/>
<dbReference type="AlphaFoldDB" id="A0A0D6DY84"/>
<evidence type="ECO:0000256" key="4">
    <source>
        <dbReference type="ARBA" id="ARBA00023136"/>
    </source>
</evidence>
<evidence type="ECO:0000313" key="6">
    <source>
        <dbReference type="EMBL" id="CEN28705.1"/>
    </source>
</evidence>
<dbReference type="Proteomes" id="UP000033166">
    <property type="component" value="Chromosome I"/>
</dbReference>
<accession>A0A0D6DY84</accession>
<dbReference type="PANTHER" id="PTHR37306">
    <property type="entry name" value="COLICIN V PRODUCTION PROTEIN"/>
    <property type="match status" value="1"/>
</dbReference>
<feature type="transmembrane region" description="Helical" evidence="5">
    <location>
        <begin position="82"/>
        <end position="107"/>
    </location>
</feature>
<evidence type="ECO:0000256" key="5">
    <source>
        <dbReference type="SAM" id="Phobius"/>
    </source>
</evidence>
<dbReference type="EMBL" id="LN774769">
    <property type="protein sequence ID" value="CEN28705.1"/>
    <property type="molecule type" value="Genomic_DNA"/>
</dbReference>
<keyword evidence="3 5" id="KW-1133">Transmembrane helix</keyword>
<gene>
    <name evidence="6" type="primary">yqjB</name>
    <name evidence="6" type="ORF">LACPI_1505</name>
</gene>
<sequence length="188" mass="20688">MSMIITLIILALLVWAYFVGQSRGLALQLFYTFGSLIAIFIALANYKTLAEKITLWVPFASATVDSKLSFYPAKLLFEIDHVFYALVAFLIIYAVVYAGLRLIGIFLGALESMIIFGAIGNVIAGILSVCAVFFGLSLALMVLSTVPLALVQNQLYASGIARFMLEQTPIFSSWLQHTFITDITKINL</sequence>
<comment type="subcellular location">
    <subcellularLocation>
        <location evidence="1">Membrane</location>
        <topology evidence="1">Multi-pass membrane protein</topology>
    </subcellularLocation>
</comment>
<dbReference type="Pfam" id="PF02674">
    <property type="entry name" value="Colicin_V"/>
    <property type="match status" value="1"/>
</dbReference>
<organism evidence="6 7">
    <name type="scientific">Pseudolactococcus piscium MKFS47</name>
    <dbReference type="NCBI Taxonomy" id="297352"/>
    <lineage>
        <taxon>Bacteria</taxon>
        <taxon>Bacillati</taxon>
        <taxon>Bacillota</taxon>
        <taxon>Bacilli</taxon>
        <taxon>Lactobacillales</taxon>
        <taxon>Streptococcaceae</taxon>
        <taxon>Pseudolactococcus</taxon>
    </lineage>
</organism>
<evidence type="ECO:0000256" key="2">
    <source>
        <dbReference type="ARBA" id="ARBA00022692"/>
    </source>
</evidence>